<accession>A0A0M9A645</accession>
<sequence>MALIKKIEKQYVSICPSQHKATSFSTIEFRRGCNAKNKKIYLPRYGRPDFQSALKSRFGFIFVTILSLFLLRRYCCKNQVEDEKMSAMKREPAAEQLTEYKKHSKVKSQSCTDVVVRVANDVARLRNFMHNVSTNASVENLCVRNLE</sequence>
<keyword evidence="2" id="KW-1185">Reference proteome</keyword>
<dbReference type="EMBL" id="KQ435742">
    <property type="protein sequence ID" value="KOX76703.1"/>
    <property type="molecule type" value="Genomic_DNA"/>
</dbReference>
<dbReference type="AlphaFoldDB" id="A0A0M9A645"/>
<protein>
    <submittedName>
        <fullName evidence="1">Uncharacterized protein</fullName>
    </submittedName>
</protein>
<evidence type="ECO:0000313" key="1">
    <source>
        <dbReference type="EMBL" id="KOX76703.1"/>
    </source>
</evidence>
<organism evidence="1 2">
    <name type="scientific">Melipona quadrifasciata</name>
    <dbReference type="NCBI Taxonomy" id="166423"/>
    <lineage>
        <taxon>Eukaryota</taxon>
        <taxon>Metazoa</taxon>
        <taxon>Ecdysozoa</taxon>
        <taxon>Arthropoda</taxon>
        <taxon>Hexapoda</taxon>
        <taxon>Insecta</taxon>
        <taxon>Pterygota</taxon>
        <taxon>Neoptera</taxon>
        <taxon>Endopterygota</taxon>
        <taxon>Hymenoptera</taxon>
        <taxon>Apocrita</taxon>
        <taxon>Aculeata</taxon>
        <taxon>Apoidea</taxon>
        <taxon>Anthophila</taxon>
        <taxon>Apidae</taxon>
        <taxon>Melipona</taxon>
    </lineage>
</organism>
<gene>
    <name evidence="1" type="ORF">WN51_11058</name>
</gene>
<proteinExistence type="predicted"/>
<name>A0A0M9A645_9HYME</name>
<reference evidence="1 2" key="1">
    <citation type="submission" date="2015-07" db="EMBL/GenBank/DDBJ databases">
        <title>The genome of Melipona quadrifasciata.</title>
        <authorList>
            <person name="Pan H."/>
            <person name="Kapheim K."/>
        </authorList>
    </citation>
    <scope>NUCLEOTIDE SEQUENCE [LARGE SCALE GENOMIC DNA]</scope>
    <source>
        <strain evidence="1">0111107301</strain>
        <tissue evidence="1">Whole body</tissue>
    </source>
</reference>
<dbReference type="Proteomes" id="UP000053105">
    <property type="component" value="Unassembled WGS sequence"/>
</dbReference>
<evidence type="ECO:0000313" key="2">
    <source>
        <dbReference type="Proteomes" id="UP000053105"/>
    </source>
</evidence>